<sequence length="134" mass="15019">MYDEDENIETVQIIEVKIRRTVSADSSGFLSAKYQLKENIRTTKLMFTTVIVNTVIALYTLLVFLYRAVDIAAEGPTRIPCANRINYICDAVYLAFTTVSLFDPPSAAAFSMFRAGNKATVQDRARPRTTHTLS</sequence>
<dbReference type="WBParaSite" id="GPUH_0000079001-mRNA-1">
    <property type="protein sequence ID" value="GPUH_0000079001-mRNA-1"/>
    <property type="gene ID" value="GPUH_0000079001"/>
</dbReference>
<dbReference type="InterPro" id="IPR004151">
    <property type="entry name" value="7TM_GPCR_serpentine_rcpt_Sre"/>
</dbReference>
<keyword evidence="4" id="KW-1185">Reference proteome</keyword>
<reference evidence="3 4" key="2">
    <citation type="submission" date="2018-11" db="EMBL/GenBank/DDBJ databases">
        <authorList>
            <consortium name="Pathogen Informatics"/>
        </authorList>
    </citation>
    <scope>NUCLEOTIDE SEQUENCE [LARGE SCALE GENOMIC DNA]</scope>
</reference>
<evidence type="ECO:0000256" key="1">
    <source>
        <dbReference type="ARBA" id="ARBA00006803"/>
    </source>
</evidence>
<dbReference type="EMBL" id="UYRT01000795">
    <property type="protein sequence ID" value="VDK28728.1"/>
    <property type="molecule type" value="Genomic_DNA"/>
</dbReference>
<keyword evidence="2" id="KW-1133">Transmembrane helix</keyword>
<keyword evidence="2" id="KW-0812">Transmembrane</keyword>
<dbReference type="OrthoDB" id="5794765at2759"/>
<accession>A0A183CWE9</accession>
<proteinExistence type="inferred from homology"/>
<name>A0A183CWE9_9BILA</name>
<dbReference type="Proteomes" id="UP000271098">
    <property type="component" value="Unassembled WGS sequence"/>
</dbReference>
<evidence type="ECO:0000313" key="5">
    <source>
        <dbReference type="WBParaSite" id="GPUH_0000079001-mRNA-1"/>
    </source>
</evidence>
<gene>
    <name evidence="3" type="ORF">GPUH_LOCUS790</name>
</gene>
<organism evidence="5">
    <name type="scientific">Gongylonema pulchrum</name>
    <dbReference type="NCBI Taxonomy" id="637853"/>
    <lineage>
        <taxon>Eukaryota</taxon>
        <taxon>Metazoa</taxon>
        <taxon>Ecdysozoa</taxon>
        <taxon>Nematoda</taxon>
        <taxon>Chromadorea</taxon>
        <taxon>Rhabditida</taxon>
        <taxon>Spirurina</taxon>
        <taxon>Spiruromorpha</taxon>
        <taxon>Spiruroidea</taxon>
        <taxon>Gongylonematidae</taxon>
        <taxon>Gongylonema</taxon>
    </lineage>
</organism>
<evidence type="ECO:0000313" key="4">
    <source>
        <dbReference type="Proteomes" id="UP000271098"/>
    </source>
</evidence>
<dbReference type="Pfam" id="PF03125">
    <property type="entry name" value="Sre"/>
    <property type="match status" value="1"/>
</dbReference>
<dbReference type="GO" id="GO:0007606">
    <property type="term" value="P:sensory perception of chemical stimulus"/>
    <property type="evidence" value="ECO:0007669"/>
    <property type="project" value="InterPro"/>
</dbReference>
<dbReference type="GO" id="GO:0016020">
    <property type="term" value="C:membrane"/>
    <property type="evidence" value="ECO:0007669"/>
    <property type="project" value="InterPro"/>
</dbReference>
<feature type="transmembrane region" description="Helical" evidence="2">
    <location>
        <begin position="45"/>
        <end position="66"/>
    </location>
</feature>
<dbReference type="AlphaFoldDB" id="A0A183CWE9"/>
<keyword evidence="2" id="KW-0472">Membrane</keyword>
<reference evidence="5" key="1">
    <citation type="submission" date="2016-06" db="UniProtKB">
        <authorList>
            <consortium name="WormBaseParasite"/>
        </authorList>
    </citation>
    <scope>IDENTIFICATION</scope>
</reference>
<evidence type="ECO:0000313" key="3">
    <source>
        <dbReference type="EMBL" id="VDK28728.1"/>
    </source>
</evidence>
<protein>
    <submittedName>
        <fullName evidence="5">G_PROTEIN_RECEP_F1_2 domain-containing protein</fullName>
    </submittedName>
</protein>
<comment type="similarity">
    <text evidence="1">Belongs to the nematode receptor-like protein sre family.</text>
</comment>
<evidence type="ECO:0000256" key="2">
    <source>
        <dbReference type="SAM" id="Phobius"/>
    </source>
</evidence>